<dbReference type="Proteomes" id="UP000245708">
    <property type="component" value="Unassembled WGS sequence"/>
</dbReference>
<comment type="caution">
    <text evidence="2">The sequence shown here is derived from an EMBL/GenBank/DDBJ whole genome shotgun (WGS) entry which is preliminary data.</text>
</comment>
<organism evidence="2 3">
    <name type="scientific">Roseicyclus mahoneyensis</name>
    <dbReference type="NCBI Taxonomy" id="164332"/>
    <lineage>
        <taxon>Bacteria</taxon>
        <taxon>Pseudomonadati</taxon>
        <taxon>Pseudomonadota</taxon>
        <taxon>Alphaproteobacteria</taxon>
        <taxon>Rhodobacterales</taxon>
        <taxon>Roseobacteraceae</taxon>
        <taxon>Roseicyclus</taxon>
    </lineage>
</organism>
<sequence>MHGMVNRALQGFLVATYGADVWAEVRGQAGLPFADFEAMLDYPDEMTLACFGAACHVLHKHPNVLLEDLGTWLVTDTHLEPLRRLMRFSGASFLDFLHSLEELGDRGRLAVPDLDMPQIELDQIDPASFRIRARWSLPGIAPILMGCLRALADDYGALAFLRLDGIDRGVECLHVQLLDTAFSEGRSFDLGRVAS</sequence>
<dbReference type="PANTHER" id="PTHR45655:SF13">
    <property type="entry name" value="SOLUBLE GUANYLATE CYCLASE GCY-32-RELATED"/>
    <property type="match status" value="1"/>
</dbReference>
<dbReference type="InterPro" id="IPR038158">
    <property type="entry name" value="H-NOX_domain_sf"/>
</dbReference>
<keyword evidence="3" id="KW-1185">Reference proteome</keyword>
<protein>
    <submittedName>
        <fullName evidence="2">Heme-NO-binding protein</fullName>
    </submittedName>
</protein>
<dbReference type="EMBL" id="QGGW01000004">
    <property type="protein sequence ID" value="PWK60669.1"/>
    <property type="molecule type" value="Genomic_DNA"/>
</dbReference>
<proteinExistence type="predicted"/>
<dbReference type="GO" id="GO:0020037">
    <property type="term" value="F:heme binding"/>
    <property type="evidence" value="ECO:0007669"/>
    <property type="project" value="InterPro"/>
</dbReference>
<evidence type="ECO:0000313" key="3">
    <source>
        <dbReference type="Proteomes" id="UP000245708"/>
    </source>
</evidence>
<dbReference type="InterPro" id="IPR024096">
    <property type="entry name" value="NO_sig/Golgi_transp_ligand-bd"/>
</dbReference>
<dbReference type="InterPro" id="IPR011644">
    <property type="entry name" value="Heme_NO-bd"/>
</dbReference>
<name>A0A316GZU8_9RHOB</name>
<dbReference type="AlphaFoldDB" id="A0A316GZU8"/>
<evidence type="ECO:0000313" key="2">
    <source>
        <dbReference type="EMBL" id="PWK60669.1"/>
    </source>
</evidence>
<dbReference type="SUPFAM" id="SSF111126">
    <property type="entry name" value="Ligand-binding domain in the NO signalling and Golgi transport"/>
    <property type="match status" value="1"/>
</dbReference>
<feature type="domain" description="Heme NO-binding" evidence="1">
    <location>
        <begin position="2"/>
        <end position="155"/>
    </location>
</feature>
<evidence type="ECO:0000259" key="1">
    <source>
        <dbReference type="Pfam" id="PF07700"/>
    </source>
</evidence>
<gene>
    <name evidence="2" type="ORF">C7455_104307</name>
</gene>
<dbReference type="Gene3D" id="3.90.1520.10">
    <property type="entry name" value="H-NOX domain"/>
    <property type="match status" value="1"/>
</dbReference>
<reference evidence="2 3" key="1">
    <citation type="submission" date="2018-05" db="EMBL/GenBank/DDBJ databases">
        <title>Genomic Encyclopedia of Type Strains, Phase IV (KMG-IV): sequencing the most valuable type-strain genomes for metagenomic binning, comparative biology and taxonomic classification.</title>
        <authorList>
            <person name="Goeker M."/>
        </authorList>
    </citation>
    <scope>NUCLEOTIDE SEQUENCE [LARGE SCALE GENOMIC DNA]</scope>
    <source>
        <strain evidence="2 3">DSM 16097</strain>
    </source>
</reference>
<dbReference type="PANTHER" id="PTHR45655">
    <property type="entry name" value="GUANYLATE CYCLASE SOLUBLE SUBUNIT BETA-2"/>
    <property type="match status" value="1"/>
</dbReference>
<dbReference type="Pfam" id="PF07700">
    <property type="entry name" value="HNOB"/>
    <property type="match status" value="1"/>
</dbReference>
<accession>A0A316GZU8</accession>